<dbReference type="EMBL" id="CP037864">
    <property type="protein sequence ID" value="QBM21279.1"/>
    <property type="molecule type" value="Genomic_DNA"/>
</dbReference>
<sequence length="222" mass="25929">MTKRNDIIDDSDRLITRDIRYGLIYTENLGWIDLGHANPAGAVKLWFEMTRPRGGDSEFYEVNYHQSMSKNIHGININTGIYRRFMVRRGLQERTLQGIALSIFLGTSHRFESLQDFWPYVYLTDSGYSAEDLVSNLFGFYQAVNYADYTSYLQICSKENAYRIWDFYGPVGEFKNKSVIPLLFPDPINKNKRHEPYSGELPLFMDVIRPIANPDYVRELHI</sequence>
<gene>
    <name evidence="1" type="ORF">E1B03_02030</name>
</gene>
<keyword evidence="2" id="KW-1185">Reference proteome</keyword>
<evidence type="ECO:0000313" key="2">
    <source>
        <dbReference type="Proteomes" id="UP000293850"/>
    </source>
</evidence>
<dbReference type="KEGG" id="cars:E1B03_02030"/>
<reference evidence="1 2" key="1">
    <citation type="submission" date="2019-03" db="EMBL/GenBank/DDBJ databases">
        <title>Complete genome sequence of an arsenate-respiring bacteria, Citrobacter sp. LY-1.</title>
        <authorList>
            <person name="Wang H."/>
            <person name="Liu Y."/>
            <person name="Li Q."/>
            <person name="Huang J."/>
        </authorList>
    </citation>
    <scope>NUCLEOTIDE SEQUENCE [LARGE SCALE GENOMIC DNA]</scope>
    <source>
        <strain evidence="1 2">LY-1</strain>
    </source>
</reference>
<organism evidence="1 2">
    <name type="scientific">Citrobacter arsenatis</name>
    <dbReference type="NCBI Taxonomy" id="2546350"/>
    <lineage>
        <taxon>Bacteria</taxon>
        <taxon>Pseudomonadati</taxon>
        <taxon>Pseudomonadota</taxon>
        <taxon>Gammaproteobacteria</taxon>
        <taxon>Enterobacterales</taxon>
        <taxon>Enterobacteriaceae</taxon>
        <taxon>Citrobacter</taxon>
    </lineage>
</organism>
<dbReference type="RefSeq" id="WP_133085612.1">
    <property type="nucleotide sequence ID" value="NZ_CP037864.1"/>
</dbReference>
<dbReference type="Proteomes" id="UP000293850">
    <property type="component" value="Chromosome"/>
</dbReference>
<accession>A0A4P6WEA2</accession>
<protein>
    <submittedName>
        <fullName evidence="1">Uncharacterized protein</fullName>
    </submittedName>
</protein>
<name>A0A4P6WEA2_9ENTR</name>
<evidence type="ECO:0000313" key="1">
    <source>
        <dbReference type="EMBL" id="QBM21279.1"/>
    </source>
</evidence>
<proteinExistence type="predicted"/>
<dbReference type="AlphaFoldDB" id="A0A4P6WEA2"/>